<accession>A0A8H7KFM7</accession>
<evidence type="ECO:0000313" key="4">
    <source>
        <dbReference type="EMBL" id="KAF9748112.1"/>
    </source>
</evidence>
<dbReference type="PANTHER" id="PTHR24096">
    <property type="entry name" value="LONG-CHAIN-FATTY-ACID--COA LIGASE"/>
    <property type="match status" value="1"/>
</dbReference>
<organism evidence="4 5">
    <name type="scientific">Bionectria ochroleuca</name>
    <name type="common">Gliocladium roseum</name>
    <dbReference type="NCBI Taxonomy" id="29856"/>
    <lineage>
        <taxon>Eukaryota</taxon>
        <taxon>Fungi</taxon>
        <taxon>Dikarya</taxon>
        <taxon>Ascomycota</taxon>
        <taxon>Pezizomycotina</taxon>
        <taxon>Sordariomycetes</taxon>
        <taxon>Hypocreomycetidae</taxon>
        <taxon>Hypocreales</taxon>
        <taxon>Bionectriaceae</taxon>
        <taxon>Clonostachys</taxon>
    </lineage>
</organism>
<dbReference type="Gene3D" id="3.40.50.12780">
    <property type="entry name" value="N-terminal domain of ligase-like"/>
    <property type="match status" value="1"/>
</dbReference>
<dbReference type="Pfam" id="PF00501">
    <property type="entry name" value="AMP-binding"/>
    <property type="match status" value="1"/>
</dbReference>
<dbReference type="SUPFAM" id="SSF56801">
    <property type="entry name" value="Acetyl-CoA synthetase-like"/>
    <property type="match status" value="1"/>
</dbReference>
<evidence type="ECO:0000313" key="5">
    <source>
        <dbReference type="Proteomes" id="UP000616885"/>
    </source>
</evidence>
<dbReference type="GO" id="GO:0016405">
    <property type="term" value="F:CoA-ligase activity"/>
    <property type="evidence" value="ECO:0007669"/>
    <property type="project" value="TreeGrafter"/>
</dbReference>
<feature type="domain" description="AMP-dependent synthetase/ligase" evidence="2">
    <location>
        <begin position="44"/>
        <end position="397"/>
    </location>
</feature>
<protein>
    <recommendedName>
        <fullName evidence="6">Acetyl-CoA synthetase-like protein</fullName>
    </recommendedName>
</protein>
<evidence type="ECO:0000259" key="2">
    <source>
        <dbReference type="Pfam" id="PF00501"/>
    </source>
</evidence>
<dbReference type="InterPro" id="IPR025110">
    <property type="entry name" value="AMP-bd_C"/>
</dbReference>
<dbReference type="EMBL" id="JADCTT010000009">
    <property type="protein sequence ID" value="KAF9748112.1"/>
    <property type="molecule type" value="Genomic_DNA"/>
</dbReference>
<dbReference type="Gene3D" id="3.30.300.30">
    <property type="match status" value="1"/>
</dbReference>
<dbReference type="InterPro" id="IPR042099">
    <property type="entry name" value="ANL_N_sf"/>
</dbReference>
<name>A0A8H7KFM7_BIOOC</name>
<feature type="domain" description="AMP-binding enzyme C-terminal" evidence="3">
    <location>
        <begin position="451"/>
        <end position="527"/>
    </location>
</feature>
<dbReference type="PROSITE" id="PS00455">
    <property type="entry name" value="AMP_BINDING"/>
    <property type="match status" value="1"/>
</dbReference>
<proteinExistence type="predicted"/>
<dbReference type="InterPro" id="IPR020845">
    <property type="entry name" value="AMP-binding_CS"/>
</dbReference>
<reference evidence="4" key="1">
    <citation type="submission" date="2020-10" db="EMBL/GenBank/DDBJ databases">
        <title>High-Quality Genome Resource of Clonostachys rosea strain S41 by Oxford Nanopore Long-Read Sequencing.</title>
        <authorList>
            <person name="Wang H."/>
        </authorList>
    </citation>
    <scope>NUCLEOTIDE SEQUENCE</scope>
    <source>
        <strain evidence="4">S41</strain>
    </source>
</reference>
<dbReference type="Pfam" id="PF13193">
    <property type="entry name" value="AMP-binding_C"/>
    <property type="match status" value="1"/>
</dbReference>
<dbReference type="AlphaFoldDB" id="A0A8H7KFM7"/>
<gene>
    <name evidence="4" type="ORF">IM811_017617</name>
</gene>
<dbReference type="PANTHER" id="PTHR24096:SF424">
    <property type="entry name" value="ACETYL-COA SYNTHETASE-LIKE PROTEIN-RELATED"/>
    <property type="match status" value="1"/>
</dbReference>
<evidence type="ECO:0008006" key="6">
    <source>
        <dbReference type="Google" id="ProtNLM"/>
    </source>
</evidence>
<evidence type="ECO:0000259" key="3">
    <source>
        <dbReference type="Pfam" id="PF13193"/>
    </source>
</evidence>
<dbReference type="InterPro" id="IPR000873">
    <property type="entry name" value="AMP-dep_synth/lig_dom"/>
</dbReference>
<sequence>MSSTRIHRASHKVHVPSVDLPTYIFSNSIKHRKEPQYFDADDPSVNFSLEQAQIWVKRWAKGIQDFGLKPNEKIMLFSGNSVYFPIMLWGSVDELANQMLDSDTALLLADPALLSNAFRAADKAGLARSKVLVFSPLGDMNSYNARTWVSLWPSEDEVKHWDWRRLRTKEQAQSATAVINYSSGTTGLPKGVEISHYNMVANAAQVAFKRSLVGNSASGRERKERIDISGERWLAPLPMFHAYGQSYYCTTAAIIGAKVFIMPKYNLEKYLLYLDIYRITFLASVPTLMVSLAKHPRASSYNLKAIEAVTTGSAPLNADIGKLVEEIYLRPGVQNASSATGFAPDDRDDGRSVGHLNPNMSAKIVPQPDFGFESDGSIPYTIGEIWLAGPNIMMGYYNRPGQTASTIVLEDGERWLRTGDIGYIDDEGRMYIVDRMKELIKVKGLQVAPAEIEQTLLTHTGIQDAAVVGERRRDGEYPKAFVVAQNPEHPPTENEIQKFIADRLSKHKWLTAGVEFLDAIPRTASGKVMRRMLPGQTPQGGVKAKL</sequence>
<dbReference type="InterPro" id="IPR045851">
    <property type="entry name" value="AMP-bd_C_sf"/>
</dbReference>
<comment type="caution">
    <text evidence="4">The sequence shown here is derived from an EMBL/GenBank/DDBJ whole genome shotgun (WGS) entry which is preliminary data.</text>
</comment>
<dbReference type="Proteomes" id="UP000616885">
    <property type="component" value="Unassembled WGS sequence"/>
</dbReference>
<feature type="region of interest" description="Disordered" evidence="1">
    <location>
        <begin position="338"/>
        <end position="357"/>
    </location>
</feature>
<evidence type="ECO:0000256" key="1">
    <source>
        <dbReference type="SAM" id="MobiDB-lite"/>
    </source>
</evidence>